<evidence type="ECO:0000256" key="7">
    <source>
        <dbReference type="ARBA" id="ARBA00022801"/>
    </source>
</evidence>
<evidence type="ECO:0000313" key="10">
    <source>
        <dbReference type="Proteomes" id="UP000231139"/>
    </source>
</evidence>
<evidence type="ECO:0000259" key="8">
    <source>
        <dbReference type="SMART" id="SM00471"/>
    </source>
</evidence>
<evidence type="ECO:0000256" key="2">
    <source>
        <dbReference type="ARBA" id="ARBA00001936"/>
    </source>
</evidence>
<feature type="domain" description="HD/PDEase" evidence="8">
    <location>
        <begin position="45"/>
        <end position="186"/>
    </location>
</feature>
<dbReference type="Proteomes" id="UP000231139">
    <property type="component" value="Unassembled WGS sequence"/>
</dbReference>
<evidence type="ECO:0000256" key="5">
    <source>
        <dbReference type="ARBA" id="ARBA00012964"/>
    </source>
</evidence>
<evidence type="ECO:0000256" key="1">
    <source>
        <dbReference type="ARBA" id="ARBA00001638"/>
    </source>
</evidence>
<sequence>MKNLKEKKNKKSDKDFLKELVDFFIQIGNLKIIKRRGWLLRNVKNPESIADHSFRLALMAWILGKEKGLNTKLLLKMALVHDLCEIYAGDATPYDKILPKDKKKQKELLKKWPRFLKKDEVQVYLEKRKKEYQSLLKLISELSLKRQKEIVNLWLDVQDGFTKEGRFLRQLDKVENLLQALEYYNKDKCFPMEPWWVQVKETIDDPLLLEFIEALSQKFYKKKS</sequence>
<dbReference type="InterPro" id="IPR006674">
    <property type="entry name" value="HD_domain"/>
</dbReference>
<dbReference type="Gene3D" id="1.10.3210.10">
    <property type="entry name" value="Hypothetical protein af1432"/>
    <property type="match status" value="1"/>
</dbReference>
<dbReference type="SMART" id="SM00471">
    <property type="entry name" value="HDc"/>
    <property type="match status" value="1"/>
</dbReference>
<dbReference type="GO" id="GO:0002953">
    <property type="term" value="F:5'-deoxynucleotidase activity"/>
    <property type="evidence" value="ECO:0007669"/>
    <property type="project" value="UniProtKB-EC"/>
</dbReference>
<dbReference type="GO" id="GO:0046872">
    <property type="term" value="F:metal ion binding"/>
    <property type="evidence" value="ECO:0007669"/>
    <property type="project" value="UniProtKB-KW"/>
</dbReference>
<comment type="catalytic activity">
    <reaction evidence="1">
        <text>a 2'-deoxyribonucleoside 5'-phosphate + H2O = a 2'-deoxyribonucleoside + phosphate</text>
        <dbReference type="Rhea" id="RHEA:36167"/>
        <dbReference type="ChEBI" id="CHEBI:15377"/>
        <dbReference type="ChEBI" id="CHEBI:18274"/>
        <dbReference type="ChEBI" id="CHEBI:43474"/>
        <dbReference type="ChEBI" id="CHEBI:65317"/>
        <dbReference type="EC" id="3.1.3.89"/>
    </reaction>
</comment>
<dbReference type="PANTHER" id="PTHR11845:SF13">
    <property type="entry name" value="5'-DEOXYNUCLEOTIDASE HDDC2"/>
    <property type="match status" value="1"/>
</dbReference>
<organism evidence="9 10">
    <name type="scientific">Candidatus Nealsonbacteria bacterium CG11_big_fil_rev_8_21_14_0_20_35_11</name>
    <dbReference type="NCBI Taxonomy" id="1974713"/>
    <lineage>
        <taxon>Bacteria</taxon>
        <taxon>Candidatus Nealsoniibacteriota</taxon>
    </lineage>
</organism>
<dbReference type="InterPro" id="IPR039356">
    <property type="entry name" value="YfbR/HDDC2"/>
</dbReference>
<dbReference type="PANTHER" id="PTHR11845">
    <property type="entry name" value="5'-DEOXYNUCLEOTIDASE HDDC2"/>
    <property type="match status" value="1"/>
</dbReference>
<name>A0A2H0N1E8_9BACT</name>
<dbReference type="SUPFAM" id="SSF109604">
    <property type="entry name" value="HD-domain/PDEase-like"/>
    <property type="match status" value="1"/>
</dbReference>
<comment type="caution">
    <text evidence="9">The sequence shown here is derived from an EMBL/GenBank/DDBJ whole genome shotgun (WGS) entry which is preliminary data.</text>
</comment>
<dbReference type="EC" id="3.1.3.89" evidence="5"/>
<dbReference type="EMBL" id="PCWK01000063">
    <property type="protein sequence ID" value="PIR01926.1"/>
    <property type="molecule type" value="Genomic_DNA"/>
</dbReference>
<dbReference type="GO" id="GO:0005737">
    <property type="term" value="C:cytoplasm"/>
    <property type="evidence" value="ECO:0007669"/>
    <property type="project" value="TreeGrafter"/>
</dbReference>
<evidence type="ECO:0000256" key="6">
    <source>
        <dbReference type="ARBA" id="ARBA00022723"/>
    </source>
</evidence>
<gene>
    <name evidence="9" type="ORF">COV62_02750</name>
</gene>
<dbReference type="Pfam" id="PF13023">
    <property type="entry name" value="HD_3"/>
    <property type="match status" value="1"/>
</dbReference>
<dbReference type="InterPro" id="IPR003607">
    <property type="entry name" value="HD/PDEase_dom"/>
</dbReference>
<accession>A0A2H0N1E8</accession>
<proteinExistence type="predicted"/>
<reference evidence="9 10" key="1">
    <citation type="submission" date="2017-09" db="EMBL/GenBank/DDBJ databases">
        <title>Depth-based differentiation of microbial function through sediment-hosted aquifers and enrichment of novel symbionts in the deep terrestrial subsurface.</title>
        <authorList>
            <person name="Probst A.J."/>
            <person name="Ladd B."/>
            <person name="Jarett J.K."/>
            <person name="Geller-Mcgrath D.E."/>
            <person name="Sieber C.M."/>
            <person name="Emerson J.B."/>
            <person name="Anantharaman K."/>
            <person name="Thomas B.C."/>
            <person name="Malmstrom R."/>
            <person name="Stieglmeier M."/>
            <person name="Klingl A."/>
            <person name="Woyke T."/>
            <person name="Ryan C.M."/>
            <person name="Banfield J.F."/>
        </authorList>
    </citation>
    <scope>NUCLEOTIDE SEQUENCE [LARGE SCALE GENOMIC DNA]</scope>
    <source>
        <strain evidence="9">CG11_big_fil_rev_8_21_14_0_20_35_11</strain>
    </source>
</reference>
<evidence type="ECO:0000256" key="4">
    <source>
        <dbReference type="ARBA" id="ARBA00011738"/>
    </source>
</evidence>
<evidence type="ECO:0000313" key="9">
    <source>
        <dbReference type="EMBL" id="PIR01926.1"/>
    </source>
</evidence>
<dbReference type="AlphaFoldDB" id="A0A2H0N1E8"/>
<comment type="subunit">
    <text evidence="4">Homodimer.</text>
</comment>
<keyword evidence="7" id="KW-0378">Hydrolase</keyword>
<keyword evidence="6" id="KW-0479">Metal-binding</keyword>
<protein>
    <recommendedName>
        <fullName evidence="5">5'-deoxynucleotidase</fullName>
        <ecNumber evidence="5">3.1.3.89</ecNumber>
    </recommendedName>
</protein>
<evidence type="ECO:0000256" key="3">
    <source>
        <dbReference type="ARBA" id="ARBA00001941"/>
    </source>
</evidence>
<comment type="cofactor">
    <cofactor evidence="3">
        <name>Co(2+)</name>
        <dbReference type="ChEBI" id="CHEBI:48828"/>
    </cofactor>
</comment>
<comment type="cofactor">
    <cofactor evidence="2">
        <name>Mn(2+)</name>
        <dbReference type="ChEBI" id="CHEBI:29035"/>
    </cofactor>
</comment>